<protein>
    <submittedName>
        <fullName evidence="2">Uncharacterized protein</fullName>
    </submittedName>
</protein>
<comment type="caution">
    <text evidence="2">The sequence shown here is derived from an EMBL/GenBank/DDBJ whole genome shotgun (WGS) entry which is preliminary data.</text>
</comment>
<feature type="compositionally biased region" description="Basic and acidic residues" evidence="1">
    <location>
        <begin position="171"/>
        <end position="181"/>
    </location>
</feature>
<gene>
    <name evidence="2" type="ORF">FH608_044420</name>
</gene>
<evidence type="ECO:0000256" key="1">
    <source>
        <dbReference type="SAM" id="MobiDB-lite"/>
    </source>
</evidence>
<organism evidence="2 3">
    <name type="scientific">Nonomuraea phyllanthi</name>
    <dbReference type="NCBI Taxonomy" id="2219224"/>
    <lineage>
        <taxon>Bacteria</taxon>
        <taxon>Bacillati</taxon>
        <taxon>Actinomycetota</taxon>
        <taxon>Actinomycetes</taxon>
        <taxon>Streptosporangiales</taxon>
        <taxon>Streptosporangiaceae</taxon>
        <taxon>Nonomuraea</taxon>
    </lineage>
</organism>
<name>A0A5C4VFH4_9ACTN</name>
<accession>A0A5P9YT21</accession>
<dbReference type="Pfam" id="PF19457">
    <property type="entry name" value="DUF5994"/>
    <property type="match status" value="1"/>
</dbReference>
<sequence>MLDRRAVVDGAWWPYSPDAAAELPGLIAAVDQRLGRTTLLIGVYRDAWRRIPRRIAARGRQVRVGSFRHADPHVVVLFFAAGEPVALLLIPPDAATGPAETTLARTARHTADLTADDILTLTRLPLEPAAPLRAMAAGGPAGWENEGGPVIGREAPSSIARPAAMSSRLSFSREESLHDRH</sequence>
<keyword evidence="3" id="KW-1185">Reference proteome</keyword>
<dbReference type="EMBL" id="VDLX02000025">
    <property type="protein sequence ID" value="KAB8188478.1"/>
    <property type="molecule type" value="Genomic_DNA"/>
</dbReference>
<feature type="region of interest" description="Disordered" evidence="1">
    <location>
        <begin position="153"/>
        <end position="181"/>
    </location>
</feature>
<accession>A0A5C4VFH4</accession>
<reference evidence="2 3" key="1">
    <citation type="submission" date="2019-10" db="EMBL/GenBank/DDBJ databases">
        <title>Nonomuraea sp. nov., isolated from Phyllanthus amarus.</title>
        <authorList>
            <person name="Klykleung N."/>
            <person name="Tanasupawat S."/>
        </authorList>
    </citation>
    <scope>NUCLEOTIDE SEQUENCE [LARGE SCALE GENOMIC DNA]</scope>
    <source>
        <strain evidence="2 3">PA1-10</strain>
    </source>
</reference>
<evidence type="ECO:0000313" key="2">
    <source>
        <dbReference type="EMBL" id="KAB8188478.1"/>
    </source>
</evidence>
<dbReference type="OrthoDB" id="3785441at2"/>
<dbReference type="Proteomes" id="UP000312512">
    <property type="component" value="Unassembled WGS sequence"/>
</dbReference>
<dbReference type="InterPro" id="IPR046036">
    <property type="entry name" value="DUF5994"/>
</dbReference>
<dbReference type="AlphaFoldDB" id="A0A5C4VFH4"/>
<evidence type="ECO:0000313" key="3">
    <source>
        <dbReference type="Proteomes" id="UP000312512"/>
    </source>
</evidence>
<proteinExistence type="predicted"/>